<evidence type="ECO:0000256" key="2">
    <source>
        <dbReference type="ARBA" id="ARBA00011903"/>
    </source>
</evidence>
<dbReference type="PANTHER" id="PTHR32309:SF13">
    <property type="entry name" value="FERRIC ENTEROBACTIN TRANSPORT PROTEIN FEPE"/>
    <property type="match status" value="1"/>
</dbReference>
<dbReference type="PANTHER" id="PTHR32309">
    <property type="entry name" value="TYROSINE-PROTEIN KINASE"/>
    <property type="match status" value="1"/>
</dbReference>
<evidence type="ECO:0000256" key="10">
    <source>
        <dbReference type="SAM" id="Phobius"/>
    </source>
</evidence>
<accession>A0A7C3PHE6</accession>
<evidence type="ECO:0000256" key="9">
    <source>
        <dbReference type="SAM" id="Coils"/>
    </source>
</evidence>
<evidence type="ECO:0000259" key="11">
    <source>
        <dbReference type="Pfam" id="PF13614"/>
    </source>
</evidence>
<comment type="caution">
    <text evidence="12">The sequence shown here is derived from an EMBL/GenBank/DDBJ whole genome shotgun (WGS) entry which is preliminary data.</text>
</comment>
<dbReference type="AlphaFoldDB" id="A0A7C3PHE6"/>
<keyword evidence="4" id="KW-0547">Nucleotide-binding</keyword>
<evidence type="ECO:0000256" key="4">
    <source>
        <dbReference type="ARBA" id="ARBA00022741"/>
    </source>
</evidence>
<evidence type="ECO:0000256" key="6">
    <source>
        <dbReference type="ARBA" id="ARBA00022840"/>
    </source>
</evidence>
<dbReference type="CDD" id="cd05387">
    <property type="entry name" value="BY-kinase"/>
    <property type="match status" value="1"/>
</dbReference>
<comment type="similarity">
    <text evidence="1">Belongs to the CpsD/CapB family.</text>
</comment>
<keyword evidence="10" id="KW-1133">Transmembrane helix</keyword>
<evidence type="ECO:0000256" key="8">
    <source>
        <dbReference type="ARBA" id="ARBA00051245"/>
    </source>
</evidence>
<name>A0A7C3PHE6_9CYAN</name>
<dbReference type="InterPro" id="IPR050445">
    <property type="entry name" value="Bact_polysacc_biosynth/exp"/>
</dbReference>
<evidence type="ECO:0000256" key="7">
    <source>
        <dbReference type="ARBA" id="ARBA00023137"/>
    </source>
</evidence>
<protein>
    <recommendedName>
        <fullName evidence="2">non-specific protein-tyrosine kinase</fullName>
        <ecNumber evidence="2">2.7.10.2</ecNumber>
    </recommendedName>
</protein>
<dbReference type="EMBL" id="DSRU01000116">
    <property type="protein sequence ID" value="HFM97856.1"/>
    <property type="molecule type" value="Genomic_DNA"/>
</dbReference>
<organism evidence="12">
    <name type="scientific">Oscillatoriales cyanobacterium SpSt-418</name>
    <dbReference type="NCBI Taxonomy" id="2282169"/>
    <lineage>
        <taxon>Bacteria</taxon>
        <taxon>Bacillati</taxon>
        <taxon>Cyanobacteriota</taxon>
        <taxon>Cyanophyceae</taxon>
        <taxon>Oscillatoriophycideae</taxon>
        <taxon>Oscillatoriales</taxon>
    </lineage>
</organism>
<dbReference type="GO" id="GO:0005886">
    <property type="term" value="C:plasma membrane"/>
    <property type="evidence" value="ECO:0007669"/>
    <property type="project" value="TreeGrafter"/>
</dbReference>
<feature type="transmembrane region" description="Helical" evidence="10">
    <location>
        <begin position="50"/>
        <end position="69"/>
    </location>
</feature>
<evidence type="ECO:0000256" key="5">
    <source>
        <dbReference type="ARBA" id="ARBA00022777"/>
    </source>
</evidence>
<evidence type="ECO:0000256" key="1">
    <source>
        <dbReference type="ARBA" id="ARBA00007316"/>
    </source>
</evidence>
<keyword evidence="5 12" id="KW-0418">Kinase</keyword>
<dbReference type="GO" id="GO:0005524">
    <property type="term" value="F:ATP binding"/>
    <property type="evidence" value="ECO:0007669"/>
    <property type="project" value="UniProtKB-KW"/>
</dbReference>
<keyword evidence="6" id="KW-0067">ATP-binding</keyword>
<reference evidence="12" key="1">
    <citation type="journal article" date="2020" name="mSystems">
        <title>Genome- and Community-Level Interaction Insights into Carbon Utilization and Element Cycling Functions of Hydrothermarchaeota in Hydrothermal Sediment.</title>
        <authorList>
            <person name="Zhou Z."/>
            <person name="Liu Y."/>
            <person name="Xu W."/>
            <person name="Pan J."/>
            <person name="Luo Z.H."/>
            <person name="Li M."/>
        </authorList>
    </citation>
    <scope>NUCLEOTIDE SEQUENCE [LARGE SCALE GENOMIC DNA]</scope>
    <source>
        <strain evidence="12">SpSt-418</strain>
    </source>
</reference>
<dbReference type="NCBIfam" id="TIGR01007">
    <property type="entry name" value="eps_fam"/>
    <property type="match status" value="1"/>
</dbReference>
<proteinExistence type="inferred from homology"/>
<evidence type="ECO:0000313" key="12">
    <source>
        <dbReference type="EMBL" id="HFM97856.1"/>
    </source>
</evidence>
<feature type="domain" description="AAA" evidence="11">
    <location>
        <begin position="570"/>
        <end position="723"/>
    </location>
</feature>
<dbReference type="Gene3D" id="3.40.50.300">
    <property type="entry name" value="P-loop containing nucleotide triphosphate hydrolases"/>
    <property type="match status" value="1"/>
</dbReference>
<feature type="coiled-coil region" evidence="9">
    <location>
        <begin position="208"/>
        <end position="242"/>
    </location>
</feature>
<keyword evidence="7" id="KW-0829">Tyrosine-protein kinase</keyword>
<keyword evidence="3 12" id="KW-0808">Transferase</keyword>
<dbReference type="InterPro" id="IPR005702">
    <property type="entry name" value="Wzc-like_C"/>
</dbReference>
<dbReference type="InterPro" id="IPR025669">
    <property type="entry name" value="AAA_dom"/>
</dbReference>
<comment type="catalytic activity">
    <reaction evidence="8">
        <text>L-tyrosyl-[protein] + ATP = O-phospho-L-tyrosyl-[protein] + ADP + H(+)</text>
        <dbReference type="Rhea" id="RHEA:10596"/>
        <dbReference type="Rhea" id="RHEA-COMP:10136"/>
        <dbReference type="Rhea" id="RHEA-COMP:20101"/>
        <dbReference type="ChEBI" id="CHEBI:15378"/>
        <dbReference type="ChEBI" id="CHEBI:30616"/>
        <dbReference type="ChEBI" id="CHEBI:46858"/>
        <dbReference type="ChEBI" id="CHEBI:61978"/>
        <dbReference type="ChEBI" id="CHEBI:456216"/>
        <dbReference type="EC" id="2.7.10.2"/>
    </reaction>
</comment>
<keyword evidence="10" id="KW-0472">Membrane</keyword>
<evidence type="ECO:0000256" key="3">
    <source>
        <dbReference type="ARBA" id="ARBA00022679"/>
    </source>
</evidence>
<sequence>MASEQNIQNYLSSGASSPPAIAPGVADASDADKPKGLDFGIYTRMLVRNLPLIAITGSLASLPFLFQAFQMPKYYQGNFRILVEPITSQGRAADPSALTRQTIDQNSVDYPTLMQVLQSPELLDKIARQIRVAGFPDVTAESLKQEIFLQNLVIGRVGADKQSTTTRLIEVNYQGGDPNRVKTVLEEFKKGYLRYSLEDRRTRIGGGVQFIEEQLPDLQKRVNTLQNQLQELRQRYQLANPETESEGVSSQLQSARAQRLETQRGLAEQNALYSRLQNQLGLNPDEGMLAASLSENPRYQNAISELKKVETAIALNSARFTDRSPVMESLLQQRDNLEAFMDREAQLTLGARAGAASDPRISAFQNSLRLGLIKQLVEIGNTRQVLEVRENALSSVENQLNQRFLQFPLIVREYNNIQQQLEIATKTLNQFLTQRETLRVEAAQKEVPWEVVSPPNLLKNAAGQVVPLASKPTKPLAMGVGLGLVVGLGMALIKEALQNQFLNHKDIPSITKLPALTVVPQRRGLVGLDSAVLVGARDPFSQAFSSLYTNLRFLPRKSPIHSVVVSSAGVGDGKTTTAAHLAMAAAAMGQKVLLVDADMRSPRLHSLLDVDNNRGFSDLLSDETLSPEAVIQPSPLDDNLFVLPAGRGVNNAARLLATKKAGELVERLKQGFDLVVFDTPNLIDVSDATFLADRTDGMLMVVSVGKVKRPAVKQVLKELDKFQINVLGVVPNHPGRGYVAYPQSLPTPELAPAQEPALLENLNIFRTPLPPVTEKQRSDTN</sequence>
<gene>
    <name evidence="12" type="ORF">ENR64_08815</name>
</gene>
<dbReference type="EC" id="2.7.10.2" evidence="2"/>
<dbReference type="GO" id="GO:0004715">
    <property type="term" value="F:non-membrane spanning protein tyrosine kinase activity"/>
    <property type="evidence" value="ECO:0007669"/>
    <property type="project" value="UniProtKB-EC"/>
</dbReference>
<dbReference type="Pfam" id="PF13614">
    <property type="entry name" value="AAA_31"/>
    <property type="match status" value="1"/>
</dbReference>
<dbReference type="SUPFAM" id="SSF52540">
    <property type="entry name" value="P-loop containing nucleoside triphosphate hydrolases"/>
    <property type="match status" value="1"/>
</dbReference>
<dbReference type="InterPro" id="IPR027417">
    <property type="entry name" value="P-loop_NTPase"/>
</dbReference>
<keyword evidence="10" id="KW-0812">Transmembrane</keyword>
<keyword evidence="9" id="KW-0175">Coiled coil</keyword>